<feature type="compositionally biased region" description="Low complexity" evidence="1">
    <location>
        <begin position="281"/>
        <end position="295"/>
    </location>
</feature>
<evidence type="ECO:0000256" key="1">
    <source>
        <dbReference type="SAM" id="MobiDB-lite"/>
    </source>
</evidence>
<protein>
    <submittedName>
        <fullName evidence="2">Uu.00g043700.m01.CDS01</fullName>
    </submittedName>
</protein>
<comment type="caution">
    <text evidence="2">The sequence shown here is derived from an EMBL/GenBank/DDBJ whole genome shotgun (WGS) entry which is preliminary data.</text>
</comment>
<feature type="region of interest" description="Disordered" evidence="1">
    <location>
        <begin position="217"/>
        <end position="257"/>
    </location>
</feature>
<feature type="region of interest" description="Disordered" evidence="1">
    <location>
        <begin position="276"/>
        <end position="295"/>
    </location>
</feature>
<sequence>MPTFSFMKQTRMELKERKAMQAEKAKEEPPKKPYKHVPTHAAVDAIATAPASWKHDDRPRIMEQNKRRSAMAAGGMNLGGLPRVGSSLSYVSFPSAYATPVVSRPKNYSYSSIPSSFRESVANTHGDGDYLSQPVSVKGKERAVGPRFTIGTETPLMSSGRASPVLNRGIHASVSVAGGSGGSGGTDDEQEMRRKALKRAASAADNQILPLPKVSSCNESCHRLHPSRSRSNSETPTVEASDRHYPPPAKSTFYATPRPLSGRALTLDMIVPPVLASPDQPGVSPSSSSASGRVSTASSTASIGVANSTAPSSASSLRAPSITDEYQAPAQNQQPRVYSIHPPQRQTVRRVSMERKRASADTVVLISGGTDMQSPQAQQPQLPQSPQVPQKSRRRLSKSRPPSFVGTEPPPSADESPVRPSAEMERAKVPSASATEAMIRELNKMNEATAHPAVEAETAPAPEVHRRKLSKKPKVVNLDESRRRWSFRTSKIFFTS</sequence>
<reference evidence="2" key="1">
    <citation type="submission" date="2023-10" db="EMBL/GenBank/DDBJ databases">
        <authorList>
            <person name="Hackl T."/>
        </authorList>
    </citation>
    <scope>NUCLEOTIDE SEQUENCE</scope>
</reference>
<dbReference type="AlphaFoldDB" id="A0AAI8VBB4"/>
<dbReference type="Proteomes" id="UP001295740">
    <property type="component" value="Unassembled WGS sequence"/>
</dbReference>
<evidence type="ECO:0000313" key="3">
    <source>
        <dbReference type="Proteomes" id="UP001295740"/>
    </source>
</evidence>
<keyword evidence="3" id="KW-1185">Reference proteome</keyword>
<feature type="compositionally biased region" description="Low complexity" evidence="1">
    <location>
        <begin position="373"/>
        <end position="390"/>
    </location>
</feature>
<organism evidence="2 3">
    <name type="scientific">Anthostomella pinea</name>
    <dbReference type="NCBI Taxonomy" id="933095"/>
    <lineage>
        <taxon>Eukaryota</taxon>
        <taxon>Fungi</taxon>
        <taxon>Dikarya</taxon>
        <taxon>Ascomycota</taxon>
        <taxon>Pezizomycotina</taxon>
        <taxon>Sordariomycetes</taxon>
        <taxon>Xylariomycetidae</taxon>
        <taxon>Xylariales</taxon>
        <taxon>Xylariaceae</taxon>
        <taxon>Anthostomella</taxon>
    </lineage>
</organism>
<name>A0AAI8VBB4_9PEZI</name>
<feature type="compositionally biased region" description="Polar residues" evidence="1">
    <location>
        <begin position="229"/>
        <end position="238"/>
    </location>
</feature>
<dbReference type="EMBL" id="CAUWAG010000003">
    <property type="protein sequence ID" value="CAJ2501517.1"/>
    <property type="molecule type" value="Genomic_DNA"/>
</dbReference>
<gene>
    <name evidence="2" type="ORF">KHLLAP_LOCUS1985</name>
</gene>
<accession>A0AAI8VBB4</accession>
<feature type="region of interest" description="Disordered" evidence="1">
    <location>
        <begin position="329"/>
        <end position="434"/>
    </location>
</feature>
<evidence type="ECO:0000313" key="2">
    <source>
        <dbReference type="EMBL" id="CAJ2501517.1"/>
    </source>
</evidence>
<proteinExistence type="predicted"/>